<feature type="compositionally biased region" description="Basic and acidic residues" evidence="1">
    <location>
        <begin position="335"/>
        <end position="344"/>
    </location>
</feature>
<proteinExistence type="predicted"/>
<reference evidence="2 3" key="1">
    <citation type="submission" date="2023-02" db="EMBL/GenBank/DDBJ databases">
        <authorList>
            <person name="Olszewska D."/>
        </authorList>
    </citation>
    <scope>NUCLEOTIDE SEQUENCE [LARGE SCALE GENOMIC DNA]</scope>
    <source>
        <strain evidence="2 3">FDU301</strain>
    </source>
</reference>
<feature type="region of interest" description="Disordered" evidence="1">
    <location>
        <begin position="297"/>
        <end position="344"/>
    </location>
</feature>
<dbReference type="Proteomes" id="UP001213771">
    <property type="component" value="Unassembled WGS sequence"/>
</dbReference>
<accession>A0ABD4WMG3</accession>
<dbReference type="EMBL" id="JARAOX010000112">
    <property type="protein sequence ID" value="MDD9781408.1"/>
    <property type="molecule type" value="Genomic_DNA"/>
</dbReference>
<sequence>MKKVTSISNDQFKALIADKRELKKFMKHPQNEKIEAGWATISDEQLQEIPSGAIYLTQSALGEGKPQVLLVSTDENGQKQAYESDTTLEFLKSHDVSPVLPRDRDQQLQVSYQKLLEAHDQEQPQHVESMLARVNTEKDYVQLKGLTLKEGTFTREQVDAMESHVSVQYYDQKQAKEQGNYQEDYKQELLQELEKPSEEAQYQAVYKQQLLSQLGITQEKPTDKESSRQEEQEKQAAVPPKAKEETPQEKEQRLAKMREFEQKHSFDKVYKLKKEVLKELKGLDLTDSQRETLTKLEKSLDTEKKDHDQQKKEEKSQNGFVKFFARKNGAHSKTKQQDSHEVER</sequence>
<feature type="compositionally biased region" description="Basic residues" evidence="1">
    <location>
        <begin position="324"/>
        <end position="334"/>
    </location>
</feature>
<comment type="caution">
    <text evidence="2">The sequence shown here is derived from an EMBL/GenBank/DDBJ whole genome shotgun (WGS) entry which is preliminary data.</text>
</comment>
<feature type="compositionally biased region" description="Basic and acidic residues" evidence="1">
    <location>
        <begin position="241"/>
        <end position="260"/>
    </location>
</feature>
<name>A0ABD4WMG3_PRIMG</name>
<protein>
    <submittedName>
        <fullName evidence="2">Uncharacterized protein</fullName>
    </submittedName>
</protein>
<gene>
    <name evidence="2" type="ORF">PVE99_03120</name>
</gene>
<feature type="compositionally biased region" description="Basic and acidic residues" evidence="1">
    <location>
        <begin position="297"/>
        <end position="316"/>
    </location>
</feature>
<feature type="region of interest" description="Disordered" evidence="1">
    <location>
        <begin position="215"/>
        <end position="260"/>
    </location>
</feature>
<evidence type="ECO:0000313" key="2">
    <source>
        <dbReference type="EMBL" id="MDD9781408.1"/>
    </source>
</evidence>
<dbReference type="AlphaFoldDB" id="A0ABD4WMG3"/>
<evidence type="ECO:0000313" key="3">
    <source>
        <dbReference type="Proteomes" id="UP001213771"/>
    </source>
</evidence>
<dbReference type="RefSeq" id="WP_274588544.1">
    <property type="nucleotide sequence ID" value="NZ_JARAOX010000112.1"/>
</dbReference>
<feature type="compositionally biased region" description="Basic and acidic residues" evidence="1">
    <location>
        <begin position="220"/>
        <end position="234"/>
    </location>
</feature>
<organism evidence="2 3">
    <name type="scientific">Priestia megaterium</name>
    <name type="common">Bacillus megaterium</name>
    <dbReference type="NCBI Taxonomy" id="1404"/>
    <lineage>
        <taxon>Bacteria</taxon>
        <taxon>Bacillati</taxon>
        <taxon>Bacillota</taxon>
        <taxon>Bacilli</taxon>
        <taxon>Bacillales</taxon>
        <taxon>Bacillaceae</taxon>
        <taxon>Priestia</taxon>
    </lineage>
</organism>
<evidence type="ECO:0000256" key="1">
    <source>
        <dbReference type="SAM" id="MobiDB-lite"/>
    </source>
</evidence>